<dbReference type="PRINTS" id="PR00722">
    <property type="entry name" value="CHYMOTRYPSIN"/>
</dbReference>
<keyword evidence="1" id="KW-1015">Disulfide bond</keyword>
<dbReference type="SMART" id="SM00020">
    <property type="entry name" value="Tryp_SPc"/>
    <property type="match status" value="1"/>
</dbReference>
<dbReference type="InterPro" id="IPR009003">
    <property type="entry name" value="Peptidase_S1_PA"/>
</dbReference>
<dbReference type="EMBL" id="CAJOBR010029738">
    <property type="protein sequence ID" value="CAF4987579.1"/>
    <property type="molecule type" value="Genomic_DNA"/>
</dbReference>
<dbReference type="AlphaFoldDB" id="A0A822A079"/>
<dbReference type="PANTHER" id="PTHR24252:SF7">
    <property type="entry name" value="HYALIN"/>
    <property type="match status" value="1"/>
</dbReference>
<sequence length="198" mass="21513">MNLCLGFHTSLRKLNEALRQLADDKSEGISYTRPIESATCGRTQTAPQFSGRIVGGHEATAHSWPWRVTVHPGYNLDTIKNDLALVRLAEPVQFNENVQPACLPGPDPEPGSEVVLIGWGVTITGGKISPVLKQTEVQVIDHCDQYWTEVDDATQLCFKDKTLTSAACQGDSGGPALQEHDGQWVVEGVTSFGHTTCE</sequence>
<evidence type="ECO:0000313" key="3">
    <source>
        <dbReference type="EMBL" id="CAF4987579.1"/>
    </source>
</evidence>
<dbReference type="PROSITE" id="PS50240">
    <property type="entry name" value="TRYPSIN_DOM"/>
    <property type="match status" value="1"/>
</dbReference>
<accession>A0A822A079</accession>
<reference evidence="3" key="1">
    <citation type="submission" date="2021-02" db="EMBL/GenBank/DDBJ databases">
        <authorList>
            <person name="Nowell W R."/>
        </authorList>
    </citation>
    <scope>NUCLEOTIDE SEQUENCE</scope>
</reference>
<dbReference type="SUPFAM" id="SSF50494">
    <property type="entry name" value="Trypsin-like serine proteases"/>
    <property type="match status" value="1"/>
</dbReference>
<dbReference type="GO" id="GO:0004252">
    <property type="term" value="F:serine-type endopeptidase activity"/>
    <property type="evidence" value="ECO:0007669"/>
    <property type="project" value="InterPro"/>
</dbReference>
<dbReference type="Gene3D" id="2.40.10.10">
    <property type="entry name" value="Trypsin-like serine proteases"/>
    <property type="match status" value="1"/>
</dbReference>
<name>A0A822A079_9BILA</name>
<dbReference type="InterPro" id="IPR001254">
    <property type="entry name" value="Trypsin_dom"/>
</dbReference>
<feature type="domain" description="Peptidase S1" evidence="2">
    <location>
        <begin position="1"/>
        <end position="198"/>
    </location>
</feature>
<dbReference type="InterPro" id="IPR001314">
    <property type="entry name" value="Peptidase_S1A"/>
</dbReference>
<dbReference type="InterPro" id="IPR043504">
    <property type="entry name" value="Peptidase_S1_PA_chymotrypsin"/>
</dbReference>
<evidence type="ECO:0000259" key="2">
    <source>
        <dbReference type="PROSITE" id="PS50240"/>
    </source>
</evidence>
<gene>
    <name evidence="3" type="ORF">QYT958_LOCUS36763</name>
</gene>
<dbReference type="GO" id="GO:0006508">
    <property type="term" value="P:proteolysis"/>
    <property type="evidence" value="ECO:0007669"/>
    <property type="project" value="InterPro"/>
</dbReference>
<dbReference type="Proteomes" id="UP000663848">
    <property type="component" value="Unassembled WGS sequence"/>
</dbReference>
<comment type="caution">
    <text evidence="3">The sequence shown here is derived from an EMBL/GenBank/DDBJ whole genome shotgun (WGS) entry which is preliminary data.</text>
</comment>
<dbReference type="PANTHER" id="PTHR24252">
    <property type="entry name" value="ACROSIN-RELATED"/>
    <property type="match status" value="1"/>
</dbReference>
<dbReference type="CDD" id="cd00190">
    <property type="entry name" value="Tryp_SPc"/>
    <property type="match status" value="1"/>
</dbReference>
<evidence type="ECO:0000256" key="1">
    <source>
        <dbReference type="ARBA" id="ARBA00023157"/>
    </source>
</evidence>
<feature type="non-terminal residue" evidence="3">
    <location>
        <position position="1"/>
    </location>
</feature>
<proteinExistence type="predicted"/>
<organism evidence="3 4">
    <name type="scientific">Rotaria socialis</name>
    <dbReference type="NCBI Taxonomy" id="392032"/>
    <lineage>
        <taxon>Eukaryota</taxon>
        <taxon>Metazoa</taxon>
        <taxon>Spiralia</taxon>
        <taxon>Gnathifera</taxon>
        <taxon>Rotifera</taxon>
        <taxon>Eurotatoria</taxon>
        <taxon>Bdelloidea</taxon>
        <taxon>Philodinida</taxon>
        <taxon>Philodinidae</taxon>
        <taxon>Rotaria</taxon>
    </lineage>
</organism>
<dbReference type="Pfam" id="PF00089">
    <property type="entry name" value="Trypsin"/>
    <property type="match status" value="1"/>
</dbReference>
<evidence type="ECO:0000313" key="4">
    <source>
        <dbReference type="Proteomes" id="UP000663848"/>
    </source>
</evidence>
<protein>
    <recommendedName>
        <fullName evidence="2">Peptidase S1 domain-containing protein</fullName>
    </recommendedName>
</protein>